<dbReference type="InterPro" id="IPR029058">
    <property type="entry name" value="AB_hydrolase_fold"/>
</dbReference>
<dbReference type="EMBL" id="SMLM01000002">
    <property type="protein sequence ID" value="TFZ02585.1"/>
    <property type="molecule type" value="Genomic_DNA"/>
</dbReference>
<dbReference type="OrthoDB" id="9799989at2"/>
<organism evidence="2 3">
    <name type="scientific">Ramlibacter henchirensis</name>
    <dbReference type="NCBI Taxonomy" id="204072"/>
    <lineage>
        <taxon>Bacteria</taxon>
        <taxon>Pseudomonadati</taxon>
        <taxon>Pseudomonadota</taxon>
        <taxon>Betaproteobacteria</taxon>
        <taxon>Burkholderiales</taxon>
        <taxon>Comamonadaceae</taxon>
        <taxon>Ramlibacter</taxon>
    </lineage>
</organism>
<dbReference type="PRINTS" id="PR00111">
    <property type="entry name" value="ABHYDROLASE"/>
</dbReference>
<dbReference type="Pfam" id="PF00561">
    <property type="entry name" value="Abhydrolase_1"/>
    <property type="match status" value="1"/>
</dbReference>
<comment type="caution">
    <text evidence="2">The sequence shown here is derived from an EMBL/GenBank/DDBJ whole genome shotgun (WGS) entry which is preliminary data.</text>
</comment>
<name>A0A4Z0BX42_9BURK</name>
<dbReference type="InterPro" id="IPR000639">
    <property type="entry name" value="Epox_hydrolase-like"/>
</dbReference>
<sequence length="270" mass="29308">MERERLPLPDHVVTHDAGRTTVYLLHGIYGAKEYWRPLTRRLVEAGYRVIAWDAPGYGLSKRPDDFSFDVVAEAGARLIRATGTEHNVVFGHSMGGQITPRLVGKVADRVRAAVITATIGYFANRTPEEQAEFVRTRTKPPEPGTDPKVAQLAVINGMFAAGATGADVDLVREVAMQTPPDSVQASVRAVQAYPEQDAVGAFRALAVPTLLVAGSEDKVGHPEGMRRVAAMAARSEFAVVSRSGHYPWAENTAEFTPLLLDFLRRHAPAG</sequence>
<dbReference type="PRINTS" id="PR00412">
    <property type="entry name" value="EPOXHYDRLASE"/>
</dbReference>
<dbReference type="InterPro" id="IPR050266">
    <property type="entry name" value="AB_hydrolase_sf"/>
</dbReference>
<dbReference type="PANTHER" id="PTHR43798">
    <property type="entry name" value="MONOACYLGLYCEROL LIPASE"/>
    <property type="match status" value="1"/>
</dbReference>
<evidence type="ECO:0000313" key="2">
    <source>
        <dbReference type="EMBL" id="TFZ02585.1"/>
    </source>
</evidence>
<dbReference type="GO" id="GO:0016787">
    <property type="term" value="F:hydrolase activity"/>
    <property type="evidence" value="ECO:0007669"/>
    <property type="project" value="UniProtKB-KW"/>
</dbReference>
<dbReference type="Gene3D" id="3.40.50.1820">
    <property type="entry name" value="alpha/beta hydrolase"/>
    <property type="match status" value="1"/>
</dbReference>
<keyword evidence="2" id="KW-0378">Hydrolase</keyword>
<accession>A0A4Z0BX42</accession>
<evidence type="ECO:0000259" key="1">
    <source>
        <dbReference type="Pfam" id="PF00561"/>
    </source>
</evidence>
<dbReference type="InterPro" id="IPR000073">
    <property type="entry name" value="AB_hydrolase_1"/>
</dbReference>
<protein>
    <submittedName>
        <fullName evidence="2">Alpha/beta hydrolase</fullName>
    </submittedName>
</protein>
<feature type="domain" description="AB hydrolase-1" evidence="1">
    <location>
        <begin position="21"/>
        <end position="247"/>
    </location>
</feature>
<dbReference type="AlphaFoldDB" id="A0A4Z0BX42"/>
<gene>
    <name evidence="2" type="ORF">EZ313_15100</name>
</gene>
<evidence type="ECO:0000313" key="3">
    <source>
        <dbReference type="Proteomes" id="UP000298180"/>
    </source>
</evidence>
<dbReference type="Proteomes" id="UP000298180">
    <property type="component" value="Unassembled WGS sequence"/>
</dbReference>
<proteinExistence type="predicted"/>
<dbReference type="RefSeq" id="WP_135264110.1">
    <property type="nucleotide sequence ID" value="NZ_SMLM01000002.1"/>
</dbReference>
<keyword evidence="3" id="KW-1185">Reference proteome</keyword>
<dbReference type="SUPFAM" id="SSF53474">
    <property type="entry name" value="alpha/beta-Hydrolases"/>
    <property type="match status" value="1"/>
</dbReference>
<reference evidence="2 3" key="1">
    <citation type="submission" date="2019-03" db="EMBL/GenBank/DDBJ databases">
        <title>Ramlibacter henchirensis DSM 14656, whole genome shotgun sequence.</title>
        <authorList>
            <person name="Zhang X."/>
            <person name="Feng G."/>
            <person name="Zhu H."/>
        </authorList>
    </citation>
    <scope>NUCLEOTIDE SEQUENCE [LARGE SCALE GENOMIC DNA]</scope>
    <source>
        <strain evidence="2 3">DSM 14656</strain>
    </source>
</reference>